<comment type="caution">
    <text evidence="1">The sequence shown here is derived from an EMBL/GenBank/DDBJ whole genome shotgun (WGS) entry which is preliminary data.</text>
</comment>
<gene>
    <name evidence="1" type="ORF">PO587_44075</name>
</gene>
<reference evidence="1 2" key="1">
    <citation type="journal article" date="2015" name="Int. J. Syst. Evol. Microbiol.">
        <title>Streptomyces gilvifuscus sp. nov., an actinomycete that produces antibacterial compounds isolated from soil.</title>
        <authorList>
            <person name="Nguyen T.M."/>
            <person name="Kim J."/>
        </authorList>
    </citation>
    <scope>NUCLEOTIDE SEQUENCE [LARGE SCALE GENOMIC DNA]</scope>
    <source>
        <strain evidence="1 2">T113</strain>
    </source>
</reference>
<name>A0ABT5GAA3_9ACTN</name>
<proteinExistence type="predicted"/>
<evidence type="ECO:0000313" key="1">
    <source>
        <dbReference type="EMBL" id="MDC2961421.1"/>
    </source>
</evidence>
<dbReference type="Gene3D" id="3.40.190.10">
    <property type="entry name" value="Periplasmic binding protein-like II"/>
    <property type="match status" value="1"/>
</dbReference>
<accession>A0ABT5GAA3</accession>
<dbReference type="Proteomes" id="UP001221328">
    <property type="component" value="Unassembled WGS sequence"/>
</dbReference>
<keyword evidence="2" id="KW-1185">Reference proteome</keyword>
<organism evidence="1 2">
    <name type="scientific">Streptomyces gilvifuscus</name>
    <dbReference type="NCBI Taxonomy" id="1550617"/>
    <lineage>
        <taxon>Bacteria</taxon>
        <taxon>Bacillati</taxon>
        <taxon>Actinomycetota</taxon>
        <taxon>Actinomycetes</taxon>
        <taxon>Kitasatosporales</taxon>
        <taxon>Streptomycetaceae</taxon>
        <taxon>Streptomyces</taxon>
    </lineage>
</organism>
<evidence type="ECO:0000313" key="2">
    <source>
        <dbReference type="Proteomes" id="UP001221328"/>
    </source>
</evidence>
<sequence>MHWINTHSATDIANKLPVSYLSNQLATKADYISTLTQDKGQFLPDGIMPASGPETSLATEQLVGDVKLSVDLSKTFPTTSPSRSQQQLVKVHRRARSSALTVARPRQPHQFLDELIQSPHLAVNVTGKDRPLGGRQVGHP</sequence>
<dbReference type="EMBL" id="JAQOSK010000036">
    <property type="protein sequence ID" value="MDC2961421.1"/>
    <property type="molecule type" value="Genomic_DNA"/>
</dbReference>
<protein>
    <submittedName>
        <fullName evidence="1">Uncharacterized protein</fullName>
    </submittedName>
</protein>